<feature type="chain" id="PRO_5046075783" description="Leucine-rich repeat domain-containing protein" evidence="4">
    <location>
        <begin position="23"/>
        <end position="428"/>
    </location>
</feature>
<keyword evidence="2 4" id="KW-0732">Signal</keyword>
<evidence type="ECO:0000313" key="5">
    <source>
        <dbReference type="EMBL" id="MDC0717915.1"/>
    </source>
</evidence>
<dbReference type="Proteomes" id="UP001221686">
    <property type="component" value="Unassembled WGS sequence"/>
</dbReference>
<evidence type="ECO:0000256" key="2">
    <source>
        <dbReference type="ARBA" id="ARBA00022729"/>
    </source>
</evidence>
<feature type="signal peptide" evidence="4">
    <location>
        <begin position="1"/>
        <end position="22"/>
    </location>
</feature>
<keyword evidence="6" id="KW-1185">Reference proteome</keyword>
<dbReference type="Gene3D" id="3.80.10.10">
    <property type="entry name" value="Ribonuclease Inhibitor"/>
    <property type="match status" value="2"/>
</dbReference>
<evidence type="ECO:0000256" key="1">
    <source>
        <dbReference type="ARBA" id="ARBA00004196"/>
    </source>
</evidence>
<protein>
    <recommendedName>
        <fullName evidence="7">Leucine-rich repeat domain-containing protein</fullName>
    </recommendedName>
</protein>
<dbReference type="SUPFAM" id="SSF52058">
    <property type="entry name" value="L domain-like"/>
    <property type="match status" value="1"/>
</dbReference>
<dbReference type="PANTHER" id="PTHR31018">
    <property type="entry name" value="SPORULATION-SPECIFIC PROTEIN-RELATED"/>
    <property type="match status" value="1"/>
</dbReference>
<dbReference type="PANTHER" id="PTHR31018:SF3">
    <property type="entry name" value="RECEPTOR PROTEIN-TYROSINE KINASE"/>
    <property type="match status" value="1"/>
</dbReference>
<organism evidence="5 6">
    <name type="scientific">Nannocystis bainbridge</name>
    <dbReference type="NCBI Taxonomy" id="2995303"/>
    <lineage>
        <taxon>Bacteria</taxon>
        <taxon>Pseudomonadati</taxon>
        <taxon>Myxococcota</taxon>
        <taxon>Polyangia</taxon>
        <taxon>Nannocystales</taxon>
        <taxon>Nannocystaceae</taxon>
        <taxon>Nannocystis</taxon>
    </lineage>
</organism>
<comment type="subcellular location">
    <subcellularLocation>
        <location evidence="1">Cell envelope</location>
    </subcellularLocation>
</comment>
<evidence type="ECO:0000256" key="4">
    <source>
        <dbReference type="SAM" id="SignalP"/>
    </source>
</evidence>
<gene>
    <name evidence="5" type="ORF">POL25_13495</name>
</gene>
<accession>A0ABT5DWI0</accession>
<proteinExistence type="predicted"/>
<evidence type="ECO:0000313" key="6">
    <source>
        <dbReference type="Proteomes" id="UP001221686"/>
    </source>
</evidence>
<evidence type="ECO:0008006" key="7">
    <source>
        <dbReference type="Google" id="ProtNLM"/>
    </source>
</evidence>
<sequence length="428" mass="43758">MSTLSRLACALAWMAACGPAAPGESSGSDTEVTTAEVTTSEVTTSVVTTSGDAPTTGGGPLDCDAVCDAPWTFEGHLSITPELDPAQFECMREVTGNLHLTGFTGPLPTQLRALQRVGGFMVVFANDGLADLAGLECLRRSEALFLEENPALVDVAALAGMEATTSLAVHLCDALADLSPLANLTGVRQLSFRSDPVLATLPALPVGTVLDRLTVEHCPALKDLDALAGVRGTPLVIQLLRSSGLVSIAGLGGLWDAGDLSSAMLILHDLPQLGSLAGLEALPAAGTLELSALPQLDSLAPLAGLRAVEELQLHDLPALKSLAGMTGLERLGTLQIGRCEPDSGLPIVDLAGLDAVTELHAIHLDDNPALQSLAGLDALVTGPDEVIAVDNPVLDPAAFAAFVAAHAVPTSCHSPPGACSCDWADAVP</sequence>
<dbReference type="InterPro" id="IPR051648">
    <property type="entry name" value="CWI-Assembly_Regulator"/>
</dbReference>
<dbReference type="PROSITE" id="PS51257">
    <property type="entry name" value="PROKAR_LIPOPROTEIN"/>
    <property type="match status" value="1"/>
</dbReference>
<keyword evidence="3" id="KW-0325">Glycoprotein</keyword>
<name>A0ABT5DWI0_9BACT</name>
<evidence type="ECO:0000256" key="3">
    <source>
        <dbReference type="ARBA" id="ARBA00023180"/>
    </source>
</evidence>
<dbReference type="EMBL" id="JAQNDL010000001">
    <property type="protein sequence ID" value="MDC0717915.1"/>
    <property type="molecule type" value="Genomic_DNA"/>
</dbReference>
<dbReference type="RefSeq" id="WP_272086396.1">
    <property type="nucleotide sequence ID" value="NZ_JAQNDL010000001.1"/>
</dbReference>
<comment type="caution">
    <text evidence="5">The sequence shown here is derived from an EMBL/GenBank/DDBJ whole genome shotgun (WGS) entry which is preliminary data.</text>
</comment>
<reference evidence="5 6" key="1">
    <citation type="submission" date="2022-11" db="EMBL/GenBank/DDBJ databases">
        <title>Minimal conservation of predation-associated metabolite biosynthetic gene clusters underscores biosynthetic potential of Myxococcota including descriptions for ten novel species: Archangium lansinium sp. nov., Myxococcus landrumus sp. nov., Nannocystis bai.</title>
        <authorList>
            <person name="Ahearne A."/>
            <person name="Stevens C."/>
            <person name="Dowd S."/>
        </authorList>
    </citation>
    <scope>NUCLEOTIDE SEQUENCE [LARGE SCALE GENOMIC DNA]</scope>
    <source>
        <strain evidence="5 6">BB15-2</strain>
    </source>
</reference>
<dbReference type="InterPro" id="IPR032675">
    <property type="entry name" value="LRR_dom_sf"/>
</dbReference>